<comment type="caution">
    <text evidence="1">The sequence shown here is derived from an EMBL/GenBank/DDBJ whole genome shotgun (WGS) entry which is preliminary data.</text>
</comment>
<dbReference type="EMBL" id="JARQZJ010000134">
    <property type="protein sequence ID" value="KAK9892417.1"/>
    <property type="molecule type" value="Genomic_DNA"/>
</dbReference>
<gene>
    <name evidence="1" type="ORF">WA026_019867</name>
</gene>
<sequence>MVENLKSHSSKSDEYESTYKNNWIKNFTDIEVPEYANKVLSLGPKFAATIDYCKMSTPLLDIIANVEIAIEKNTIAVKDEIRASCSNIMTNFKKKHIR</sequence>
<organism evidence="1 2">
    <name type="scientific">Henosepilachna vigintioctopunctata</name>
    <dbReference type="NCBI Taxonomy" id="420089"/>
    <lineage>
        <taxon>Eukaryota</taxon>
        <taxon>Metazoa</taxon>
        <taxon>Ecdysozoa</taxon>
        <taxon>Arthropoda</taxon>
        <taxon>Hexapoda</taxon>
        <taxon>Insecta</taxon>
        <taxon>Pterygota</taxon>
        <taxon>Neoptera</taxon>
        <taxon>Endopterygota</taxon>
        <taxon>Coleoptera</taxon>
        <taxon>Polyphaga</taxon>
        <taxon>Cucujiformia</taxon>
        <taxon>Coccinelloidea</taxon>
        <taxon>Coccinellidae</taxon>
        <taxon>Epilachninae</taxon>
        <taxon>Epilachnini</taxon>
        <taxon>Henosepilachna</taxon>
    </lineage>
</organism>
<name>A0AAW1VH25_9CUCU</name>
<reference evidence="1 2" key="1">
    <citation type="submission" date="2023-03" db="EMBL/GenBank/DDBJ databases">
        <title>Genome insight into feeding habits of ladybird beetles.</title>
        <authorList>
            <person name="Li H.-S."/>
            <person name="Huang Y.-H."/>
            <person name="Pang H."/>
        </authorList>
    </citation>
    <scope>NUCLEOTIDE SEQUENCE [LARGE SCALE GENOMIC DNA]</scope>
    <source>
        <strain evidence="1">SYSU_2023b</strain>
        <tissue evidence="1">Whole body</tissue>
    </source>
</reference>
<keyword evidence="2" id="KW-1185">Reference proteome</keyword>
<protein>
    <submittedName>
        <fullName evidence="1">Uncharacterized protein</fullName>
    </submittedName>
</protein>
<proteinExistence type="predicted"/>
<dbReference type="Proteomes" id="UP001431783">
    <property type="component" value="Unassembled WGS sequence"/>
</dbReference>
<dbReference type="AlphaFoldDB" id="A0AAW1VH25"/>
<evidence type="ECO:0000313" key="2">
    <source>
        <dbReference type="Proteomes" id="UP001431783"/>
    </source>
</evidence>
<evidence type="ECO:0000313" key="1">
    <source>
        <dbReference type="EMBL" id="KAK9892417.1"/>
    </source>
</evidence>
<accession>A0AAW1VH25</accession>